<evidence type="ECO:0008006" key="4">
    <source>
        <dbReference type="Google" id="ProtNLM"/>
    </source>
</evidence>
<comment type="caution">
    <text evidence="2">The sequence shown here is derived from an EMBL/GenBank/DDBJ whole genome shotgun (WGS) entry which is preliminary data.</text>
</comment>
<feature type="transmembrane region" description="Helical" evidence="1">
    <location>
        <begin position="6"/>
        <end position="25"/>
    </location>
</feature>
<evidence type="ECO:0000313" key="2">
    <source>
        <dbReference type="EMBL" id="PIR94464.1"/>
    </source>
</evidence>
<gene>
    <name evidence="2" type="ORF">COT97_01250</name>
</gene>
<protein>
    <recommendedName>
        <fullName evidence="4">Transmembrane protein</fullName>
    </recommendedName>
</protein>
<accession>A0A2H0V5T2</accession>
<sequence length="146" mass="16032">MNKKVLIAIVIVIAAVVFLAAMILLDNSKTAKAKSLMAKTIVVSWCLSGKYDYDFNYNFGFGQASSVIVVSCYSDSGETSQRQTYDGDSGTLISTYDFTLSSDHPIVTCHQTCPELTHGERNVEICGQGMICYDEQCVYYNISCST</sequence>
<dbReference type="AlphaFoldDB" id="A0A2H0V5T2"/>
<dbReference type="EMBL" id="PFAP01000005">
    <property type="protein sequence ID" value="PIR94464.1"/>
    <property type="molecule type" value="Genomic_DNA"/>
</dbReference>
<keyword evidence="1" id="KW-0472">Membrane</keyword>
<evidence type="ECO:0000256" key="1">
    <source>
        <dbReference type="SAM" id="Phobius"/>
    </source>
</evidence>
<proteinExistence type="predicted"/>
<organism evidence="2 3">
    <name type="scientific">Candidatus Falkowbacteria bacterium CG10_big_fil_rev_8_21_14_0_10_39_11</name>
    <dbReference type="NCBI Taxonomy" id="1974565"/>
    <lineage>
        <taxon>Bacteria</taxon>
        <taxon>Candidatus Falkowiibacteriota</taxon>
    </lineage>
</organism>
<name>A0A2H0V5T2_9BACT</name>
<keyword evidence="1" id="KW-1133">Transmembrane helix</keyword>
<reference evidence="3" key="1">
    <citation type="submission" date="2017-09" db="EMBL/GenBank/DDBJ databases">
        <title>Depth-based differentiation of microbial function through sediment-hosted aquifers and enrichment of novel symbionts in the deep terrestrial subsurface.</title>
        <authorList>
            <person name="Probst A.J."/>
            <person name="Ladd B."/>
            <person name="Jarett J.K."/>
            <person name="Geller-Mcgrath D.E."/>
            <person name="Sieber C.M.K."/>
            <person name="Emerson J.B."/>
            <person name="Anantharaman K."/>
            <person name="Thomas B.C."/>
            <person name="Malmstrom R."/>
            <person name="Stieglmeier M."/>
            <person name="Klingl A."/>
            <person name="Woyke T."/>
            <person name="Ryan C.M."/>
            <person name="Banfield J.F."/>
        </authorList>
    </citation>
    <scope>NUCLEOTIDE SEQUENCE [LARGE SCALE GENOMIC DNA]</scope>
</reference>
<keyword evidence="1" id="KW-0812">Transmembrane</keyword>
<dbReference type="Proteomes" id="UP000229901">
    <property type="component" value="Unassembled WGS sequence"/>
</dbReference>
<evidence type="ECO:0000313" key="3">
    <source>
        <dbReference type="Proteomes" id="UP000229901"/>
    </source>
</evidence>